<sequence length="37" mass="4421">MYKLDEFQQELNKDFQRTNMFSVVFATTPSSKTNRFA</sequence>
<evidence type="ECO:0000313" key="2">
    <source>
        <dbReference type="Proteomes" id="UP000002235"/>
    </source>
</evidence>
<dbReference type="EMBL" id="HM452125">
    <property type="protein sequence ID" value="ADM79653.1"/>
    <property type="molecule type" value="Genomic_DNA"/>
</dbReference>
<gene>
    <name evidence="1" type="ORF">phiAS4_ORF0081</name>
</gene>
<protein>
    <submittedName>
        <fullName evidence="1">Baseplate tail tube initiator</fullName>
    </submittedName>
</protein>
<accession>E1A1C9</accession>
<dbReference type="KEGG" id="vg:9861216"/>
<dbReference type="Proteomes" id="UP000002235">
    <property type="component" value="Segment"/>
</dbReference>
<dbReference type="GeneID" id="9861216"/>
<proteinExistence type="predicted"/>
<organism evidence="1 2">
    <name type="scientific">Aeromonas phage phiAS4</name>
    <dbReference type="NCBI Taxonomy" id="879628"/>
    <lineage>
        <taxon>Viruses</taxon>
        <taxon>Duplodnaviria</taxon>
        <taxon>Heunggongvirae</taxon>
        <taxon>Uroviricota</taxon>
        <taxon>Caudoviricetes</taxon>
        <taxon>Pantevenvirales</taxon>
        <taxon>Straboviridae</taxon>
        <taxon>Tulanevirus</taxon>
        <taxon>Tulanevirus as4</taxon>
    </lineage>
</organism>
<name>E1A1C9_9CAUD</name>
<evidence type="ECO:0000313" key="1">
    <source>
        <dbReference type="EMBL" id="ADM79653.1"/>
    </source>
</evidence>
<keyword evidence="2" id="KW-1185">Reference proteome</keyword>
<reference evidence="1 2" key="1">
    <citation type="journal article" date="2012" name="Arch. Virol.">
        <title>Complete genomic sequence of a T4-like bacteriophage, phiAS4, infecting Aeromonas salmonicida subsp. salmonicida.</title>
        <authorList>
            <person name="Kim J.H."/>
            <person name="Son J.S."/>
            <person name="Choi Y.J."/>
            <person name="Choresca C.H."/>
            <person name="Shin S.P."/>
            <person name="Han J.E."/>
            <person name="Jun J.W."/>
            <person name="Park S.C."/>
        </authorList>
    </citation>
    <scope>NUCLEOTIDE SEQUENCE [LARGE SCALE GENOMIC DNA]</scope>
</reference>
<dbReference type="RefSeq" id="YP_003969099.1">
    <property type="nucleotide sequence ID" value="NC_014635.1"/>
</dbReference>